<dbReference type="PROSITE" id="PS51257">
    <property type="entry name" value="PROKAR_LIPOPROTEIN"/>
    <property type="match status" value="1"/>
</dbReference>
<evidence type="ECO:0000256" key="1">
    <source>
        <dbReference type="SAM" id="MobiDB-lite"/>
    </source>
</evidence>
<feature type="chain" id="PRO_5045958335" description="Lipoprotein" evidence="2">
    <location>
        <begin position="22"/>
        <end position="268"/>
    </location>
</feature>
<sequence>MNNRKFLVTATLCVTAAMGLAACGGNKDGENKKADAAASTPAASPSPKATEKPDPFAGLTADQIADKALDTTKAVDSLKVKGSKKADGELMQFDVAITQKGDCGGTLHSGGSSADIRVVGKAAYVKGDEKYYQEMGEEDGTSAEEAAGIAELFKGRWIKIPEDESDPDDLAAMCDVDTHLELADRSKTGLAKGEDADVDGKKAAVLTKKAGAETFTYYVAKDGEPYLLKFTSEGGKEPESVQFADFNASLTVEAPPADQVLDPAKLGG</sequence>
<feature type="compositionally biased region" description="Low complexity" evidence="1">
    <location>
        <begin position="36"/>
        <end position="48"/>
    </location>
</feature>
<protein>
    <recommendedName>
        <fullName evidence="5">Lipoprotein</fullName>
    </recommendedName>
</protein>
<dbReference type="Proteomes" id="UP001223144">
    <property type="component" value="Unassembled WGS sequence"/>
</dbReference>
<feature type="signal peptide" evidence="2">
    <location>
        <begin position="1"/>
        <end position="21"/>
    </location>
</feature>
<comment type="caution">
    <text evidence="3">The sequence shown here is derived from an EMBL/GenBank/DDBJ whole genome shotgun (WGS) entry which is preliminary data.</text>
</comment>
<accession>A0ABT6HV63</accession>
<keyword evidence="4" id="KW-1185">Reference proteome</keyword>
<evidence type="ECO:0008006" key="5">
    <source>
        <dbReference type="Google" id="ProtNLM"/>
    </source>
</evidence>
<feature type="region of interest" description="Disordered" evidence="1">
    <location>
        <begin position="29"/>
        <end position="57"/>
    </location>
</feature>
<name>A0ABT6HV63_9ACTN</name>
<keyword evidence="2" id="KW-0732">Signal</keyword>
<evidence type="ECO:0000313" key="4">
    <source>
        <dbReference type="Proteomes" id="UP001223144"/>
    </source>
</evidence>
<evidence type="ECO:0000256" key="2">
    <source>
        <dbReference type="SAM" id="SignalP"/>
    </source>
</evidence>
<dbReference type="RefSeq" id="WP_279931539.1">
    <property type="nucleotide sequence ID" value="NZ_JARWBG010000042.1"/>
</dbReference>
<proteinExistence type="predicted"/>
<reference evidence="3 4" key="1">
    <citation type="submission" date="2023-04" db="EMBL/GenBank/DDBJ databases">
        <title>Streptomyces chengmaiensis sp. nov. isolated from the stem of mangrove plant in Hainan.</title>
        <authorList>
            <person name="Huang X."/>
            <person name="Zhou S."/>
            <person name="Chu X."/>
            <person name="Xie Y."/>
            <person name="Lin Y."/>
        </authorList>
    </citation>
    <scope>NUCLEOTIDE SEQUENCE [LARGE SCALE GENOMIC DNA]</scope>
    <source>
        <strain evidence="3 4">HNM0663</strain>
    </source>
</reference>
<gene>
    <name evidence="3" type="ORF">QCN29_27550</name>
</gene>
<dbReference type="EMBL" id="JARWBG010000042">
    <property type="protein sequence ID" value="MDH2392465.1"/>
    <property type="molecule type" value="Genomic_DNA"/>
</dbReference>
<organism evidence="3 4">
    <name type="scientific">Streptomyces chengmaiensis</name>
    <dbReference type="NCBI Taxonomy" id="3040919"/>
    <lineage>
        <taxon>Bacteria</taxon>
        <taxon>Bacillati</taxon>
        <taxon>Actinomycetota</taxon>
        <taxon>Actinomycetes</taxon>
        <taxon>Kitasatosporales</taxon>
        <taxon>Streptomycetaceae</taxon>
        <taxon>Streptomyces</taxon>
    </lineage>
</organism>
<evidence type="ECO:0000313" key="3">
    <source>
        <dbReference type="EMBL" id="MDH2392465.1"/>
    </source>
</evidence>
<dbReference type="Gene3D" id="2.50.20.20">
    <property type="match status" value="1"/>
</dbReference>